<dbReference type="EMBL" id="UINC01179405">
    <property type="protein sequence ID" value="SVD88074.1"/>
    <property type="molecule type" value="Genomic_DNA"/>
</dbReference>
<feature type="non-terminal residue" evidence="1">
    <location>
        <position position="188"/>
    </location>
</feature>
<sequence>MASQLHLEENMDLAFERGDLTAPKGHALLYFRESGGYGKLYATYVVVLPISIDLVKYMPPFLANQVPQVNAQELSAFAFPPMPEEVGGQSSLEALATTRGDDLIFGGVVSPNQVQDMLVQVNDLVQEYAQRYQSYIEGAIPTMSVDDSRDPENLGGQGVKEVLFELMGERDRLAELAKLIGQLRFAVE</sequence>
<name>A0A382YXV3_9ZZZZ</name>
<reference evidence="1" key="1">
    <citation type="submission" date="2018-05" db="EMBL/GenBank/DDBJ databases">
        <authorList>
            <person name="Lanie J.A."/>
            <person name="Ng W.-L."/>
            <person name="Kazmierczak K.M."/>
            <person name="Andrzejewski T.M."/>
            <person name="Davidsen T.M."/>
            <person name="Wayne K.J."/>
            <person name="Tettelin H."/>
            <person name="Glass J.I."/>
            <person name="Rusch D."/>
            <person name="Podicherti R."/>
            <person name="Tsui H.-C.T."/>
            <person name="Winkler M.E."/>
        </authorList>
    </citation>
    <scope>NUCLEOTIDE SEQUENCE</scope>
</reference>
<protein>
    <submittedName>
        <fullName evidence="1">Uncharacterized protein</fullName>
    </submittedName>
</protein>
<dbReference type="AlphaFoldDB" id="A0A382YXV3"/>
<proteinExistence type="predicted"/>
<accession>A0A382YXV3</accession>
<evidence type="ECO:0000313" key="1">
    <source>
        <dbReference type="EMBL" id="SVD88074.1"/>
    </source>
</evidence>
<organism evidence="1">
    <name type="scientific">marine metagenome</name>
    <dbReference type="NCBI Taxonomy" id="408172"/>
    <lineage>
        <taxon>unclassified sequences</taxon>
        <taxon>metagenomes</taxon>
        <taxon>ecological metagenomes</taxon>
    </lineage>
</organism>
<gene>
    <name evidence="1" type="ORF">METZ01_LOCUS440928</name>
</gene>